<dbReference type="EMBL" id="JAVFKY010000002">
    <property type="protein sequence ID" value="KAK5581506.1"/>
    <property type="molecule type" value="Genomic_DNA"/>
</dbReference>
<dbReference type="Proteomes" id="UP001344447">
    <property type="component" value="Unassembled WGS sequence"/>
</dbReference>
<reference evidence="1 2" key="1">
    <citation type="submission" date="2023-11" db="EMBL/GenBank/DDBJ databases">
        <title>Dfirmibasis_genome.</title>
        <authorList>
            <person name="Edelbroek B."/>
            <person name="Kjellin J."/>
            <person name="Jerlstrom-Hultqvist J."/>
            <person name="Soderbom F."/>
        </authorList>
    </citation>
    <scope>NUCLEOTIDE SEQUENCE [LARGE SCALE GENOMIC DNA]</scope>
    <source>
        <strain evidence="1 2">TNS-C-14</strain>
    </source>
</reference>
<protein>
    <submittedName>
        <fullName evidence="1">Uncharacterized protein</fullName>
    </submittedName>
</protein>
<gene>
    <name evidence="1" type="ORF">RB653_001541</name>
</gene>
<organism evidence="1 2">
    <name type="scientific">Dictyostelium firmibasis</name>
    <dbReference type="NCBI Taxonomy" id="79012"/>
    <lineage>
        <taxon>Eukaryota</taxon>
        <taxon>Amoebozoa</taxon>
        <taxon>Evosea</taxon>
        <taxon>Eumycetozoa</taxon>
        <taxon>Dictyostelia</taxon>
        <taxon>Dictyosteliales</taxon>
        <taxon>Dictyosteliaceae</taxon>
        <taxon>Dictyostelium</taxon>
    </lineage>
</organism>
<proteinExistence type="predicted"/>
<dbReference type="AlphaFoldDB" id="A0AAN7YVE9"/>
<name>A0AAN7YVE9_9MYCE</name>
<accession>A0AAN7YVE9</accession>
<evidence type="ECO:0000313" key="2">
    <source>
        <dbReference type="Proteomes" id="UP001344447"/>
    </source>
</evidence>
<evidence type="ECO:0000313" key="1">
    <source>
        <dbReference type="EMBL" id="KAK5581506.1"/>
    </source>
</evidence>
<comment type="caution">
    <text evidence="1">The sequence shown here is derived from an EMBL/GenBank/DDBJ whole genome shotgun (WGS) entry which is preliminary data.</text>
</comment>
<keyword evidence="2" id="KW-1185">Reference proteome</keyword>
<sequence>MAALILRTLLDNNVFSSSNNIPTPMNPTSTSLVQVSANAPSCGVDDSFVASASSSPSLKKDAVSLTFGSSQEISYAAMSAPLNAEFVRFAIKHKSYS</sequence>